<keyword evidence="3" id="KW-1185">Reference proteome</keyword>
<dbReference type="RefSeq" id="WP_169188286.1">
    <property type="nucleotide sequence ID" value="NZ_JABBPK010000001.1"/>
</dbReference>
<sequence length="306" mass="34350">MQINKTNMFAIIAFLIFLIWGSIILFSNSTANYIIQESNSQTKEHELTIKQAINLGLKKAKNEIGPNIKLFEVTSVDDELKSFKNIGSNGKRNKWNLTYVNSQNGNPYYVTIENGEITELFNDTSGNINLDILIDPKDIKVDSSDLIKHAKDNFDLAPGNIAIGYHFVLTNKQKGEPILSVYGTNVDGYFTKIHYNAKSSNYIKSEHQLPVGGGYYKENASEVLLVTEKGSAVIGSDLSPNFKMDKTIAIWGYQKPGSTLSKTFLKISKDGGSNWELINVNEEHISKIWFSDKYMENNTIFIATNH</sequence>
<dbReference type="AlphaFoldDB" id="A0A7Y0PLJ0"/>
<keyword evidence="1" id="KW-0472">Membrane</keyword>
<dbReference type="EMBL" id="JABBPK010000001">
    <property type="protein sequence ID" value="NMO77057.1"/>
    <property type="molecule type" value="Genomic_DNA"/>
</dbReference>
<keyword evidence="1" id="KW-1133">Transmembrane helix</keyword>
<protein>
    <submittedName>
        <fullName evidence="2">Uncharacterized protein</fullName>
    </submittedName>
</protein>
<feature type="transmembrane region" description="Helical" evidence="1">
    <location>
        <begin position="7"/>
        <end position="26"/>
    </location>
</feature>
<organism evidence="2 3">
    <name type="scientific">Niallia alba</name>
    <dbReference type="NCBI Taxonomy" id="2729105"/>
    <lineage>
        <taxon>Bacteria</taxon>
        <taxon>Bacillati</taxon>
        <taxon>Bacillota</taxon>
        <taxon>Bacilli</taxon>
        <taxon>Bacillales</taxon>
        <taxon>Bacillaceae</taxon>
        <taxon>Niallia</taxon>
    </lineage>
</organism>
<keyword evidence="1" id="KW-0812">Transmembrane</keyword>
<proteinExistence type="predicted"/>
<comment type="caution">
    <text evidence="2">The sequence shown here is derived from an EMBL/GenBank/DDBJ whole genome shotgun (WGS) entry which is preliminary data.</text>
</comment>
<evidence type="ECO:0000313" key="3">
    <source>
        <dbReference type="Proteomes" id="UP000588491"/>
    </source>
</evidence>
<evidence type="ECO:0000256" key="1">
    <source>
        <dbReference type="SAM" id="Phobius"/>
    </source>
</evidence>
<reference evidence="2 3" key="1">
    <citation type="submission" date="2020-04" db="EMBL/GenBank/DDBJ databases">
        <title>Bacillus sp. UniB3 isolated from commercial digestive syrup.</title>
        <authorList>
            <person name="Thorat V."/>
            <person name="Kirdat K."/>
            <person name="Tiwarekar B."/>
            <person name="Yadav A."/>
        </authorList>
    </citation>
    <scope>NUCLEOTIDE SEQUENCE [LARGE SCALE GENOMIC DNA]</scope>
    <source>
        <strain evidence="2 3">UniB3</strain>
    </source>
</reference>
<evidence type="ECO:0000313" key="2">
    <source>
        <dbReference type="EMBL" id="NMO77057.1"/>
    </source>
</evidence>
<name>A0A7Y0PLJ0_9BACI</name>
<accession>A0A7Y0PLJ0</accession>
<gene>
    <name evidence="2" type="ORF">HHU08_08630</name>
</gene>
<dbReference type="Proteomes" id="UP000588491">
    <property type="component" value="Unassembled WGS sequence"/>
</dbReference>